<gene>
    <name evidence="1" type="ORF">DSM107010_42330</name>
</gene>
<evidence type="ECO:0000313" key="2">
    <source>
        <dbReference type="Proteomes" id="UP000282574"/>
    </source>
</evidence>
<organism evidence="1 2">
    <name type="scientific">Chroococcidiopsis cubana SAG 39.79</name>
    <dbReference type="NCBI Taxonomy" id="388085"/>
    <lineage>
        <taxon>Bacteria</taxon>
        <taxon>Bacillati</taxon>
        <taxon>Cyanobacteriota</taxon>
        <taxon>Cyanophyceae</taxon>
        <taxon>Chroococcidiopsidales</taxon>
        <taxon>Chroococcidiopsidaceae</taxon>
        <taxon>Chroococcidiopsis</taxon>
    </lineage>
</organism>
<accession>A0AB37UGU6</accession>
<name>A0AB37UGU6_9CYAN</name>
<protein>
    <submittedName>
        <fullName evidence="1">Uncharacterized protein</fullName>
    </submittedName>
</protein>
<proteinExistence type="predicted"/>
<dbReference type="RefSeq" id="WP_106169555.1">
    <property type="nucleotide sequence ID" value="NZ_JAVKZF010000002.1"/>
</dbReference>
<dbReference type="AlphaFoldDB" id="A0AB37UGU6"/>
<reference evidence="1 2" key="1">
    <citation type="journal article" date="2019" name="Genome Biol. Evol.">
        <title>Day and night: Metabolic profiles and evolutionary relationships of six axenic non-marine cyanobacteria.</title>
        <authorList>
            <person name="Will S.E."/>
            <person name="Henke P."/>
            <person name="Boedeker C."/>
            <person name="Huang S."/>
            <person name="Brinkmann H."/>
            <person name="Rohde M."/>
            <person name="Jarek M."/>
            <person name="Friedl T."/>
            <person name="Seufert S."/>
            <person name="Schumacher M."/>
            <person name="Overmann J."/>
            <person name="Neumann-Schaal M."/>
            <person name="Petersen J."/>
        </authorList>
    </citation>
    <scope>NUCLEOTIDE SEQUENCE [LARGE SCALE GENOMIC DNA]</scope>
    <source>
        <strain evidence="1 2">SAG 39.79</strain>
    </source>
</reference>
<keyword evidence="2" id="KW-1185">Reference proteome</keyword>
<dbReference type="Proteomes" id="UP000282574">
    <property type="component" value="Unassembled WGS sequence"/>
</dbReference>
<dbReference type="EMBL" id="RSCK01000042">
    <property type="protein sequence ID" value="RUT10444.1"/>
    <property type="molecule type" value="Genomic_DNA"/>
</dbReference>
<sequence length="70" mass="7747">MLDTSNVFLTGVALEALPQWSETLRRFQQQLGKHFARSEARKAAFNYVPARVSPVERKNGAAKGRTGGTQ</sequence>
<comment type="caution">
    <text evidence="1">The sequence shown here is derived from an EMBL/GenBank/DDBJ whole genome shotgun (WGS) entry which is preliminary data.</text>
</comment>
<evidence type="ECO:0000313" key="1">
    <source>
        <dbReference type="EMBL" id="RUT10444.1"/>
    </source>
</evidence>